<keyword evidence="4" id="KW-1185">Reference proteome</keyword>
<comment type="caution">
    <text evidence="3">The sequence shown here is derived from an EMBL/GenBank/DDBJ whole genome shotgun (WGS) entry which is preliminary data.</text>
</comment>
<feature type="domain" description="Halobacterial output" evidence="2">
    <location>
        <begin position="18"/>
        <end position="89"/>
    </location>
</feature>
<accession>A0ABD5RJK5</accession>
<gene>
    <name evidence="3" type="ORF">ACFPYI_04160</name>
</gene>
<dbReference type="AlphaFoldDB" id="A0ABD5RJK5"/>
<dbReference type="Proteomes" id="UP001596099">
    <property type="component" value="Unassembled WGS sequence"/>
</dbReference>
<dbReference type="EMBL" id="JBHSQH010000001">
    <property type="protein sequence ID" value="MFC5970517.1"/>
    <property type="molecule type" value="Genomic_DNA"/>
</dbReference>
<dbReference type="RefSeq" id="WP_247419838.1">
    <property type="nucleotide sequence ID" value="NZ_JALLGW010000002.1"/>
</dbReference>
<evidence type="ECO:0000313" key="4">
    <source>
        <dbReference type="Proteomes" id="UP001596099"/>
    </source>
</evidence>
<feature type="region of interest" description="Disordered" evidence="1">
    <location>
        <begin position="84"/>
        <end position="105"/>
    </location>
</feature>
<evidence type="ECO:0000313" key="3">
    <source>
        <dbReference type="EMBL" id="MFC5970517.1"/>
    </source>
</evidence>
<reference evidence="3 4" key="1">
    <citation type="journal article" date="2019" name="Int. J. Syst. Evol. Microbiol.">
        <title>The Global Catalogue of Microorganisms (GCM) 10K type strain sequencing project: providing services to taxonomists for standard genome sequencing and annotation.</title>
        <authorList>
            <consortium name="The Broad Institute Genomics Platform"/>
            <consortium name="The Broad Institute Genome Sequencing Center for Infectious Disease"/>
            <person name="Wu L."/>
            <person name="Ma J."/>
        </authorList>
    </citation>
    <scope>NUCLEOTIDE SEQUENCE [LARGE SCALE GENOMIC DNA]</scope>
    <source>
        <strain evidence="3 4">CGMCC 1.12543</strain>
    </source>
</reference>
<proteinExistence type="predicted"/>
<dbReference type="Pfam" id="PF18545">
    <property type="entry name" value="HalOD1"/>
    <property type="match status" value="1"/>
</dbReference>
<protein>
    <submittedName>
        <fullName evidence="3">HalOD1 output domain-containing protein</fullName>
    </submittedName>
</protein>
<sequence>MSDSTSRTGAPGEAVTVDSLVVTIVDELADSRGVEPLHLPPLYDYVDLDAIATLFDQSSPASDRLFDQVTFWVGDDEVRVQSDGTVTVTTTTTDAEPRPTGQASD</sequence>
<dbReference type="InterPro" id="IPR040624">
    <property type="entry name" value="HalOD1"/>
</dbReference>
<name>A0ABD5RJK5_9EURY</name>
<organism evidence="3 4">
    <name type="scientific">Halomarina salina</name>
    <dbReference type="NCBI Taxonomy" id="1872699"/>
    <lineage>
        <taxon>Archaea</taxon>
        <taxon>Methanobacteriati</taxon>
        <taxon>Methanobacteriota</taxon>
        <taxon>Stenosarchaea group</taxon>
        <taxon>Halobacteria</taxon>
        <taxon>Halobacteriales</taxon>
        <taxon>Natronomonadaceae</taxon>
        <taxon>Halomarina</taxon>
    </lineage>
</organism>
<evidence type="ECO:0000256" key="1">
    <source>
        <dbReference type="SAM" id="MobiDB-lite"/>
    </source>
</evidence>
<evidence type="ECO:0000259" key="2">
    <source>
        <dbReference type="Pfam" id="PF18545"/>
    </source>
</evidence>